<evidence type="ECO:0000256" key="1">
    <source>
        <dbReference type="SAM" id="MobiDB-lite"/>
    </source>
</evidence>
<dbReference type="EMBL" id="JBBNAE010000003">
    <property type="protein sequence ID" value="KAK9137717.1"/>
    <property type="molecule type" value="Genomic_DNA"/>
</dbReference>
<accession>A0AAP0JRM4</accession>
<keyword evidence="3" id="KW-1185">Reference proteome</keyword>
<name>A0AAP0JRM4_9MAGN</name>
<gene>
    <name evidence="2" type="ORF">Sjap_008311</name>
</gene>
<sequence length="85" mass="9347">MGGRSRQRWLGSRAQSAREAVGAWDLGVRVRGRGFKRKGEATMRCQSSGDGSRRNTHSGDGSGRKTHNEDSSERKTHSEDRCSGI</sequence>
<feature type="region of interest" description="Disordered" evidence="1">
    <location>
        <begin position="37"/>
        <end position="85"/>
    </location>
</feature>
<protein>
    <submittedName>
        <fullName evidence="2">Uncharacterized protein</fullName>
    </submittedName>
</protein>
<proteinExistence type="predicted"/>
<feature type="compositionally biased region" description="Basic and acidic residues" evidence="1">
    <location>
        <begin position="62"/>
        <end position="85"/>
    </location>
</feature>
<evidence type="ECO:0000313" key="2">
    <source>
        <dbReference type="EMBL" id="KAK9137717.1"/>
    </source>
</evidence>
<organism evidence="2 3">
    <name type="scientific">Stephania japonica</name>
    <dbReference type="NCBI Taxonomy" id="461633"/>
    <lineage>
        <taxon>Eukaryota</taxon>
        <taxon>Viridiplantae</taxon>
        <taxon>Streptophyta</taxon>
        <taxon>Embryophyta</taxon>
        <taxon>Tracheophyta</taxon>
        <taxon>Spermatophyta</taxon>
        <taxon>Magnoliopsida</taxon>
        <taxon>Ranunculales</taxon>
        <taxon>Menispermaceae</taxon>
        <taxon>Menispermoideae</taxon>
        <taxon>Cissampelideae</taxon>
        <taxon>Stephania</taxon>
    </lineage>
</organism>
<reference evidence="2 3" key="1">
    <citation type="submission" date="2024-01" db="EMBL/GenBank/DDBJ databases">
        <title>Genome assemblies of Stephania.</title>
        <authorList>
            <person name="Yang L."/>
        </authorList>
    </citation>
    <scope>NUCLEOTIDE SEQUENCE [LARGE SCALE GENOMIC DNA]</scope>
    <source>
        <strain evidence="2">QJT</strain>
        <tissue evidence="2">Leaf</tissue>
    </source>
</reference>
<dbReference type="AlphaFoldDB" id="A0AAP0JRM4"/>
<evidence type="ECO:0000313" key="3">
    <source>
        <dbReference type="Proteomes" id="UP001417504"/>
    </source>
</evidence>
<dbReference type="Proteomes" id="UP001417504">
    <property type="component" value="Unassembled WGS sequence"/>
</dbReference>
<comment type="caution">
    <text evidence="2">The sequence shown here is derived from an EMBL/GenBank/DDBJ whole genome shotgun (WGS) entry which is preliminary data.</text>
</comment>